<sequence>MCFILPNDCSILQAEISVVRRAVKLLTSYRIFDYDILIATGSQAAIKTLTGMYFTSSLDQEHLASINEMAEFANVSLKWVCGHRFNCNQLVLGEGNHPSGEGYHALLWTVPFYRLKACRDILLERAQSNWSPRFYIEELMALSGLGKVKYMIEPSQNTSKDVCVGHY</sequence>
<dbReference type="AlphaFoldDB" id="A0A4C1T4G7"/>
<proteinExistence type="predicted"/>
<dbReference type="SUPFAM" id="SSF53098">
    <property type="entry name" value="Ribonuclease H-like"/>
    <property type="match status" value="1"/>
</dbReference>
<keyword evidence="2" id="KW-1185">Reference proteome</keyword>
<gene>
    <name evidence="1" type="ORF">EVAR_73545_1</name>
</gene>
<comment type="caution">
    <text evidence="1">The sequence shown here is derived from an EMBL/GenBank/DDBJ whole genome shotgun (WGS) entry which is preliminary data.</text>
</comment>
<evidence type="ECO:0000313" key="1">
    <source>
        <dbReference type="EMBL" id="GBP08348.1"/>
    </source>
</evidence>
<dbReference type="Gene3D" id="3.30.420.10">
    <property type="entry name" value="Ribonuclease H-like superfamily/Ribonuclease H"/>
    <property type="match status" value="1"/>
</dbReference>
<dbReference type="OrthoDB" id="7489828at2759"/>
<dbReference type="InterPro" id="IPR012337">
    <property type="entry name" value="RNaseH-like_sf"/>
</dbReference>
<protein>
    <submittedName>
        <fullName evidence="1">Uncharacterized protein</fullName>
    </submittedName>
</protein>
<dbReference type="EMBL" id="BGZK01008422">
    <property type="protein sequence ID" value="GBP08348.1"/>
    <property type="molecule type" value="Genomic_DNA"/>
</dbReference>
<evidence type="ECO:0000313" key="2">
    <source>
        <dbReference type="Proteomes" id="UP000299102"/>
    </source>
</evidence>
<name>A0A4C1T4G7_EUMVA</name>
<dbReference type="InterPro" id="IPR036397">
    <property type="entry name" value="RNaseH_sf"/>
</dbReference>
<reference evidence="1 2" key="1">
    <citation type="journal article" date="2019" name="Commun. Biol.">
        <title>The bagworm genome reveals a unique fibroin gene that provides high tensile strength.</title>
        <authorList>
            <person name="Kono N."/>
            <person name="Nakamura H."/>
            <person name="Ohtoshi R."/>
            <person name="Tomita M."/>
            <person name="Numata K."/>
            <person name="Arakawa K."/>
        </authorList>
    </citation>
    <scope>NUCLEOTIDE SEQUENCE [LARGE SCALE GENOMIC DNA]</scope>
</reference>
<accession>A0A4C1T4G7</accession>
<organism evidence="1 2">
    <name type="scientific">Eumeta variegata</name>
    <name type="common">Bagworm moth</name>
    <name type="synonym">Eumeta japonica</name>
    <dbReference type="NCBI Taxonomy" id="151549"/>
    <lineage>
        <taxon>Eukaryota</taxon>
        <taxon>Metazoa</taxon>
        <taxon>Ecdysozoa</taxon>
        <taxon>Arthropoda</taxon>
        <taxon>Hexapoda</taxon>
        <taxon>Insecta</taxon>
        <taxon>Pterygota</taxon>
        <taxon>Neoptera</taxon>
        <taxon>Endopterygota</taxon>
        <taxon>Lepidoptera</taxon>
        <taxon>Glossata</taxon>
        <taxon>Ditrysia</taxon>
        <taxon>Tineoidea</taxon>
        <taxon>Psychidae</taxon>
        <taxon>Oiketicinae</taxon>
        <taxon>Eumeta</taxon>
    </lineage>
</organism>
<dbReference type="GO" id="GO:0003676">
    <property type="term" value="F:nucleic acid binding"/>
    <property type="evidence" value="ECO:0007669"/>
    <property type="project" value="InterPro"/>
</dbReference>
<dbReference type="Proteomes" id="UP000299102">
    <property type="component" value="Unassembled WGS sequence"/>
</dbReference>